<dbReference type="EMBL" id="GL883095">
    <property type="protein sequence ID" value="EGG10203.1"/>
    <property type="molecule type" value="Genomic_DNA"/>
</dbReference>
<dbReference type="Gene3D" id="2.120.10.80">
    <property type="entry name" value="Kelch-type beta propeller"/>
    <property type="match status" value="1"/>
</dbReference>
<keyword evidence="2" id="KW-1185">Reference proteome</keyword>
<dbReference type="InParanoid" id="F4RC19"/>
<dbReference type="KEGG" id="mlr:MELLADRAFT_33935"/>
<dbReference type="Pfam" id="PF01344">
    <property type="entry name" value="Kelch_1"/>
    <property type="match status" value="1"/>
</dbReference>
<dbReference type="InterPro" id="IPR015915">
    <property type="entry name" value="Kelch-typ_b-propeller"/>
</dbReference>
<gene>
    <name evidence="1" type="ORF">MELLADRAFT_33935</name>
</gene>
<evidence type="ECO:0000313" key="2">
    <source>
        <dbReference type="Proteomes" id="UP000001072"/>
    </source>
</evidence>
<accession>F4RC19</accession>
<name>F4RC19_MELLP</name>
<dbReference type="AlphaFoldDB" id="F4RC19"/>
<dbReference type="SUPFAM" id="SSF117281">
    <property type="entry name" value="Kelch motif"/>
    <property type="match status" value="1"/>
</dbReference>
<dbReference type="STRING" id="747676.F4RC19"/>
<dbReference type="InterPro" id="IPR006652">
    <property type="entry name" value="Kelch_1"/>
</dbReference>
<dbReference type="RefSeq" id="XP_007406504.1">
    <property type="nucleotide sequence ID" value="XM_007406442.1"/>
</dbReference>
<evidence type="ECO:0008006" key="3">
    <source>
        <dbReference type="Google" id="ProtNLM"/>
    </source>
</evidence>
<dbReference type="VEuPathDB" id="FungiDB:MELLADRAFT_33935"/>
<evidence type="ECO:0000313" key="1">
    <source>
        <dbReference type="EMBL" id="EGG10203.1"/>
    </source>
</evidence>
<protein>
    <recommendedName>
        <fullName evidence="3">Galactose oxidase</fullName>
    </recommendedName>
</protein>
<dbReference type="GeneID" id="18927351"/>
<feature type="non-terminal residue" evidence="1">
    <location>
        <position position="1"/>
    </location>
</feature>
<proteinExistence type="predicted"/>
<organism evidence="2">
    <name type="scientific">Melampsora larici-populina (strain 98AG31 / pathotype 3-4-7)</name>
    <name type="common">Poplar leaf rust fungus</name>
    <dbReference type="NCBI Taxonomy" id="747676"/>
    <lineage>
        <taxon>Eukaryota</taxon>
        <taxon>Fungi</taxon>
        <taxon>Dikarya</taxon>
        <taxon>Basidiomycota</taxon>
        <taxon>Pucciniomycotina</taxon>
        <taxon>Pucciniomycetes</taxon>
        <taxon>Pucciniales</taxon>
        <taxon>Melampsoraceae</taxon>
        <taxon>Melampsora</taxon>
    </lineage>
</organism>
<reference evidence="2" key="1">
    <citation type="journal article" date="2011" name="Proc. Natl. Acad. Sci. U.S.A.">
        <title>Obligate biotrophy features unraveled by the genomic analysis of rust fungi.</title>
        <authorList>
            <person name="Duplessis S."/>
            <person name="Cuomo C.A."/>
            <person name="Lin Y.-C."/>
            <person name="Aerts A."/>
            <person name="Tisserant E."/>
            <person name="Veneault-Fourrey C."/>
            <person name="Joly D.L."/>
            <person name="Hacquard S."/>
            <person name="Amselem J."/>
            <person name="Cantarel B.L."/>
            <person name="Chiu R."/>
            <person name="Coutinho P.M."/>
            <person name="Feau N."/>
            <person name="Field M."/>
            <person name="Frey P."/>
            <person name="Gelhaye E."/>
            <person name="Goldberg J."/>
            <person name="Grabherr M.G."/>
            <person name="Kodira C.D."/>
            <person name="Kohler A."/>
            <person name="Kuees U."/>
            <person name="Lindquist E.A."/>
            <person name="Lucas S.M."/>
            <person name="Mago R."/>
            <person name="Mauceli E."/>
            <person name="Morin E."/>
            <person name="Murat C."/>
            <person name="Pangilinan J.L."/>
            <person name="Park R."/>
            <person name="Pearson M."/>
            <person name="Quesneville H."/>
            <person name="Rouhier N."/>
            <person name="Sakthikumar S."/>
            <person name="Salamov A.A."/>
            <person name="Schmutz J."/>
            <person name="Selles B."/>
            <person name="Shapiro H."/>
            <person name="Tanguay P."/>
            <person name="Tuskan G.A."/>
            <person name="Henrissat B."/>
            <person name="Van de Peer Y."/>
            <person name="Rouze P."/>
            <person name="Ellis J.G."/>
            <person name="Dodds P.N."/>
            <person name="Schein J.E."/>
            <person name="Zhong S."/>
            <person name="Hamelin R.C."/>
            <person name="Grigoriev I.V."/>
            <person name="Szabo L.J."/>
            <person name="Martin F."/>
        </authorList>
    </citation>
    <scope>NUCLEOTIDE SEQUENCE [LARGE SCALE GENOMIC DNA]</scope>
    <source>
        <strain evidence="2">98AG31 / pathotype 3-4-7</strain>
    </source>
</reference>
<dbReference type="HOGENOM" id="CLU_2923118_0_0_1"/>
<dbReference type="Proteomes" id="UP000001072">
    <property type="component" value="Unassembled WGS sequence"/>
</dbReference>
<dbReference type="OrthoDB" id="10251809at2759"/>
<sequence>LVGSKCVIFGGSDDGECFSDLYILDLENLAWIQVDVNLPMPRLAHASTQVRYHSFIIGGHD</sequence>